<proteinExistence type="inferred from homology"/>
<dbReference type="Proteomes" id="UP000006844">
    <property type="component" value="Chromosome"/>
</dbReference>
<dbReference type="OrthoDB" id="9796817at2"/>
<dbReference type="AlphaFoldDB" id="E8V3G1"/>
<dbReference type="InterPro" id="IPR039424">
    <property type="entry name" value="SBP_5"/>
</dbReference>
<dbReference type="SUPFAM" id="SSF53850">
    <property type="entry name" value="Periplasmic binding protein-like II"/>
    <property type="match status" value="1"/>
</dbReference>
<evidence type="ECO:0000256" key="1">
    <source>
        <dbReference type="ARBA" id="ARBA00005695"/>
    </source>
</evidence>
<accession>E8V3G1</accession>
<keyword evidence="3" id="KW-0732">Signal</keyword>
<dbReference type="Gene3D" id="3.90.76.10">
    <property type="entry name" value="Dipeptide-binding Protein, Domain 1"/>
    <property type="match status" value="1"/>
</dbReference>
<dbReference type="eggNOG" id="COG0747">
    <property type="taxonomic scope" value="Bacteria"/>
</dbReference>
<dbReference type="PIRSF" id="PIRSF002741">
    <property type="entry name" value="MppA"/>
    <property type="match status" value="1"/>
</dbReference>
<evidence type="ECO:0000313" key="6">
    <source>
        <dbReference type="Proteomes" id="UP000006844"/>
    </source>
</evidence>
<dbReference type="InterPro" id="IPR000914">
    <property type="entry name" value="SBP_5_dom"/>
</dbReference>
<organism evidence="5 6">
    <name type="scientific">Terriglobus saanensis (strain ATCC BAA-1853 / DSM 23119 / SP1PR4)</name>
    <dbReference type="NCBI Taxonomy" id="401053"/>
    <lineage>
        <taxon>Bacteria</taxon>
        <taxon>Pseudomonadati</taxon>
        <taxon>Acidobacteriota</taxon>
        <taxon>Terriglobia</taxon>
        <taxon>Terriglobales</taxon>
        <taxon>Acidobacteriaceae</taxon>
        <taxon>Terriglobus</taxon>
    </lineage>
</organism>
<gene>
    <name evidence="5" type="ordered locus">AciPR4_2801</name>
</gene>
<name>E8V3G1_TERSS</name>
<dbReference type="GO" id="GO:1904680">
    <property type="term" value="F:peptide transmembrane transporter activity"/>
    <property type="evidence" value="ECO:0007669"/>
    <property type="project" value="TreeGrafter"/>
</dbReference>
<keyword evidence="6" id="KW-1185">Reference proteome</keyword>
<dbReference type="PANTHER" id="PTHR30290">
    <property type="entry name" value="PERIPLASMIC BINDING COMPONENT OF ABC TRANSPORTER"/>
    <property type="match status" value="1"/>
</dbReference>
<evidence type="ECO:0000256" key="2">
    <source>
        <dbReference type="ARBA" id="ARBA00022448"/>
    </source>
</evidence>
<dbReference type="STRING" id="401053.AciPR4_2801"/>
<dbReference type="InterPro" id="IPR030678">
    <property type="entry name" value="Peptide/Ni-bd"/>
</dbReference>
<dbReference type="KEGG" id="tsa:AciPR4_2801"/>
<dbReference type="Gene3D" id="3.10.105.10">
    <property type="entry name" value="Dipeptide-binding Protein, Domain 3"/>
    <property type="match status" value="1"/>
</dbReference>
<dbReference type="EMBL" id="CP002467">
    <property type="protein sequence ID" value="ADV83574.1"/>
    <property type="molecule type" value="Genomic_DNA"/>
</dbReference>
<sequence>MFEAHRSDTPPGVADHLRPAISKVYRWQKKRFVGAVCVGLIALALPADSAGETVLRGRLAADILSLDPGTFRDANTDAVVLHIVEGLVASREDGSLGPMLASRWKISDEGKTYTFTLREGVVFHNGAPFTSDDVLWSLTRYLKPKTHWRCRSDFSQDGMTQILSILTPDPQTVVIRLSKAAPLFLKTLARSDCGGTGILQRNSVGPDGIFRTPIGTGPFQVGVWKRNQYIELDRFPRYASLPGPRDGNCGGKQALVDKVRFLIIPDGSAARVALLRGSLDVLDAVNATELASIKGKPGIRIEMNSEMDFYVLLFQTKDPVLQDVRIRRAIALSIDGIGLTRVVTMGTAQPDSSPVPNVSPFHGPVESAILKQNLDMARRLVKESGYHGQPIQIITNRRYPQNFDSAVLIQAMAARAGINLQIEILDWATQSDRYASGSYQTMAHSFSARLDPSFNFLVLIGDKSKEPRKTWDTPYSKQLLQASMQIEDPAKRQLAIDALQRQFIEDVPAVVLYNSTRIAAVRTNVIGYRGWPADQQRLWSVGFK</sequence>
<dbReference type="HOGENOM" id="CLU_017028_7_3_0"/>
<dbReference type="PANTHER" id="PTHR30290:SF9">
    <property type="entry name" value="OLIGOPEPTIDE-BINDING PROTEIN APPA"/>
    <property type="match status" value="1"/>
</dbReference>
<reference evidence="5 6" key="1">
    <citation type="journal article" date="2012" name="Stand. Genomic Sci.">
        <title>Complete genome sequence of Terriglobus saanensis type strain SP1PR4(T), an Acidobacteria from tundra soil.</title>
        <authorList>
            <person name="Rawat S.R."/>
            <person name="Mannisto M.K."/>
            <person name="Starovoytov V."/>
            <person name="Goodwin L."/>
            <person name="Nolan M."/>
            <person name="Hauser L."/>
            <person name="Land M."/>
            <person name="Davenport K.W."/>
            <person name="Woyke T."/>
            <person name="Haggblom M.M."/>
        </authorList>
    </citation>
    <scope>NUCLEOTIDE SEQUENCE</scope>
    <source>
        <strain evidence="6">ATCC BAA-1853 / DSM 23119 / SP1PR4</strain>
    </source>
</reference>
<dbReference type="Pfam" id="PF00496">
    <property type="entry name" value="SBP_bac_5"/>
    <property type="match status" value="1"/>
</dbReference>
<comment type="similarity">
    <text evidence="1">Belongs to the bacterial solute-binding protein 5 family.</text>
</comment>
<keyword evidence="2" id="KW-0813">Transport</keyword>
<feature type="domain" description="Solute-binding protein family 5" evidence="4">
    <location>
        <begin position="97"/>
        <end position="463"/>
    </location>
</feature>
<evidence type="ECO:0000259" key="4">
    <source>
        <dbReference type="Pfam" id="PF00496"/>
    </source>
</evidence>
<protein>
    <submittedName>
        <fullName evidence="5">Extracellular solute-binding protein family 5</fullName>
    </submittedName>
</protein>
<dbReference type="Gene3D" id="3.40.190.10">
    <property type="entry name" value="Periplasmic binding protein-like II"/>
    <property type="match status" value="1"/>
</dbReference>
<evidence type="ECO:0000313" key="5">
    <source>
        <dbReference type="EMBL" id="ADV83574.1"/>
    </source>
</evidence>
<evidence type="ECO:0000256" key="3">
    <source>
        <dbReference type="ARBA" id="ARBA00022729"/>
    </source>
</evidence>
<dbReference type="GO" id="GO:0043190">
    <property type="term" value="C:ATP-binding cassette (ABC) transporter complex"/>
    <property type="evidence" value="ECO:0007669"/>
    <property type="project" value="InterPro"/>
</dbReference>
<dbReference type="GO" id="GO:0030288">
    <property type="term" value="C:outer membrane-bounded periplasmic space"/>
    <property type="evidence" value="ECO:0007669"/>
    <property type="project" value="UniProtKB-ARBA"/>
</dbReference>
<dbReference type="GO" id="GO:0015833">
    <property type="term" value="P:peptide transport"/>
    <property type="evidence" value="ECO:0007669"/>
    <property type="project" value="TreeGrafter"/>
</dbReference>